<keyword evidence="3" id="KW-0804">Transcription</keyword>
<dbReference type="GO" id="GO:0003677">
    <property type="term" value="F:DNA binding"/>
    <property type="evidence" value="ECO:0007669"/>
    <property type="project" value="UniProtKB-KW"/>
</dbReference>
<dbReference type="InterPro" id="IPR035965">
    <property type="entry name" value="PAS-like_dom_sf"/>
</dbReference>
<dbReference type="PANTHER" id="PTHR44688:SF16">
    <property type="entry name" value="DNA-BINDING TRANSCRIPTIONAL ACTIVATOR DEVR_DOSR"/>
    <property type="match status" value="1"/>
</dbReference>
<dbReference type="InterPro" id="IPR000792">
    <property type="entry name" value="Tscrpt_reg_LuxR_C"/>
</dbReference>
<dbReference type="CDD" id="cd06170">
    <property type="entry name" value="LuxR_C_like"/>
    <property type="match status" value="1"/>
</dbReference>
<name>A0A2S5A7D5_9SPHI</name>
<evidence type="ECO:0000259" key="5">
    <source>
        <dbReference type="PROSITE" id="PS50043"/>
    </source>
</evidence>
<evidence type="ECO:0000313" key="6">
    <source>
        <dbReference type="EMBL" id="POY38023.1"/>
    </source>
</evidence>
<proteinExistence type="predicted"/>
<dbReference type="PRINTS" id="PR00038">
    <property type="entry name" value="HTHLUXR"/>
</dbReference>
<dbReference type="GO" id="GO:0006355">
    <property type="term" value="P:regulation of DNA-templated transcription"/>
    <property type="evidence" value="ECO:0007669"/>
    <property type="project" value="InterPro"/>
</dbReference>
<evidence type="ECO:0000256" key="1">
    <source>
        <dbReference type="ARBA" id="ARBA00023015"/>
    </source>
</evidence>
<evidence type="ECO:0000256" key="3">
    <source>
        <dbReference type="ARBA" id="ARBA00023163"/>
    </source>
</evidence>
<dbReference type="Proteomes" id="UP000236893">
    <property type="component" value="Unassembled WGS sequence"/>
</dbReference>
<evidence type="ECO:0000313" key="7">
    <source>
        <dbReference type="Proteomes" id="UP000236893"/>
    </source>
</evidence>
<sequence length="228" mass="26136">MEQSNEIEVLKKRIDELEKELEFLNAVIHKLPANIYVSDLNEKKIVWCNQTHELSTGYLLKEATAIGYEFFKETIHPNDLNIPEDSIQHYSAPIEDNFGGIFRTRKKGSENWKWYAGWATSFKEAEEKAVEILCVDVELSGSMHTIAQSAEALKEVLTFRNQYLIEKLTSREKEILKHVGMGFSNKKIAEELNISLLTVQTHRRNIQEKMNTSNTAEMVALAKECGIS</sequence>
<dbReference type="InterPro" id="IPR036388">
    <property type="entry name" value="WH-like_DNA-bd_sf"/>
</dbReference>
<keyword evidence="7" id="KW-1185">Reference proteome</keyword>
<gene>
    <name evidence="6" type="ORF">C3K47_05730</name>
</gene>
<dbReference type="EMBL" id="PQVF01000003">
    <property type="protein sequence ID" value="POY38023.1"/>
    <property type="molecule type" value="Genomic_DNA"/>
</dbReference>
<evidence type="ECO:0000256" key="4">
    <source>
        <dbReference type="SAM" id="Coils"/>
    </source>
</evidence>
<organism evidence="6 7">
    <name type="scientific">Solitalea longa</name>
    <dbReference type="NCBI Taxonomy" id="2079460"/>
    <lineage>
        <taxon>Bacteria</taxon>
        <taxon>Pseudomonadati</taxon>
        <taxon>Bacteroidota</taxon>
        <taxon>Sphingobacteriia</taxon>
        <taxon>Sphingobacteriales</taxon>
        <taxon>Sphingobacteriaceae</taxon>
        <taxon>Solitalea</taxon>
    </lineage>
</organism>
<dbReference type="AlphaFoldDB" id="A0A2S5A7D5"/>
<protein>
    <submittedName>
        <fullName evidence="6">LuxR family transcriptional regulator</fullName>
    </submittedName>
</protein>
<comment type="caution">
    <text evidence="6">The sequence shown here is derived from an EMBL/GenBank/DDBJ whole genome shotgun (WGS) entry which is preliminary data.</text>
</comment>
<dbReference type="SUPFAM" id="SSF55785">
    <property type="entry name" value="PYP-like sensor domain (PAS domain)"/>
    <property type="match status" value="1"/>
</dbReference>
<dbReference type="PROSITE" id="PS50043">
    <property type="entry name" value="HTH_LUXR_2"/>
    <property type="match status" value="1"/>
</dbReference>
<dbReference type="RefSeq" id="WP_103788153.1">
    <property type="nucleotide sequence ID" value="NZ_PQVF01000003.1"/>
</dbReference>
<dbReference type="SMART" id="SM00421">
    <property type="entry name" value="HTH_LUXR"/>
    <property type="match status" value="1"/>
</dbReference>
<accession>A0A2S5A7D5</accession>
<dbReference type="SUPFAM" id="SSF46894">
    <property type="entry name" value="C-terminal effector domain of the bipartite response regulators"/>
    <property type="match status" value="1"/>
</dbReference>
<keyword evidence="1" id="KW-0805">Transcription regulation</keyword>
<keyword evidence="4" id="KW-0175">Coiled coil</keyword>
<reference evidence="6 7" key="1">
    <citation type="submission" date="2018-01" db="EMBL/GenBank/DDBJ databases">
        <authorList>
            <person name="Gaut B.S."/>
            <person name="Morton B.R."/>
            <person name="Clegg M.T."/>
            <person name="Duvall M.R."/>
        </authorList>
    </citation>
    <scope>NUCLEOTIDE SEQUENCE [LARGE SCALE GENOMIC DNA]</scope>
    <source>
        <strain evidence="6 7">HR-AV</strain>
    </source>
</reference>
<dbReference type="PANTHER" id="PTHR44688">
    <property type="entry name" value="DNA-BINDING TRANSCRIPTIONAL ACTIVATOR DEVR_DOSR"/>
    <property type="match status" value="1"/>
</dbReference>
<dbReference type="Gene3D" id="1.10.10.10">
    <property type="entry name" value="Winged helix-like DNA-binding domain superfamily/Winged helix DNA-binding domain"/>
    <property type="match status" value="1"/>
</dbReference>
<dbReference type="PROSITE" id="PS00622">
    <property type="entry name" value="HTH_LUXR_1"/>
    <property type="match status" value="1"/>
</dbReference>
<feature type="domain" description="HTH luxR-type" evidence="5">
    <location>
        <begin position="161"/>
        <end position="226"/>
    </location>
</feature>
<dbReference type="Pfam" id="PF00196">
    <property type="entry name" value="GerE"/>
    <property type="match status" value="1"/>
</dbReference>
<keyword evidence="2" id="KW-0238">DNA-binding</keyword>
<dbReference type="OrthoDB" id="965844at2"/>
<dbReference type="InterPro" id="IPR016032">
    <property type="entry name" value="Sig_transdc_resp-reg_C-effctor"/>
</dbReference>
<dbReference type="Gene3D" id="3.30.450.20">
    <property type="entry name" value="PAS domain"/>
    <property type="match status" value="1"/>
</dbReference>
<feature type="coiled-coil region" evidence="4">
    <location>
        <begin position="7"/>
        <end position="34"/>
    </location>
</feature>
<evidence type="ECO:0000256" key="2">
    <source>
        <dbReference type="ARBA" id="ARBA00023125"/>
    </source>
</evidence>